<name>A0A6P5GX99_ANACO</name>
<proteinExistence type="inferred from homology"/>
<sequence length="397" mass="45355">MGGYLKFSLYIYPTPSMLELLTISVFRVFLPPTPDEDDAANPLLLLPDPSPHTLLLFSFSFALLLLLLLRRSRPKTLRLRATAPPIPPDLLFAPRSRVPPPPIAAAAAAAAAEASPLAVRRLARPWRSPRRRWRSERGRRGRSLSPGLPPPPRLWKQGFKEEAEWKHSNRNHFFSPQARDPMSKVKSLSHGFLRRFHSPTIFLKVVCDGDLLLPINVGEFAVKKLINDPVDDDSKECPDEFQFIKNVMGTYGYEVRMVCITERVMNTYYSRIFMGQVVRWTTFFFLYYDLAGGRNISIDARPSDAINVAKNFQAPIYVNKEIVRRDAIEIIRGRWRGDNAKTIYDVSLDSAVEGPDLLAEELDLVRKMNTAIIQERYGEAAIWRDKLNKLRTPRNEP</sequence>
<keyword evidence="5" id="KW-0472">Membrane</keyword>
<keyword evidence="7" id="KW-1185">Reference proteome</keyword>
<keyword evidence="5" id="KW-0812">Transmembrane</keyword>
<keyword evidence="2" id="KW-0378">Hydrolase</keyword>
<evidence type="ECO:0000313" key="7">
    <source>
        <dbReference type="Proteomes" id="UP000515123"/>
    </source>
</evidence>
<dbReference type="GO" id="GO:0016567">
    <property type="term" value="P:protein ubiquitination"/>
    <property type="evidence" value="ECO:0007669"/>
    <property type="project" value="TreeGrafter"/>
</dbReference>
<reference evidence="7" key="1">
    <citation type="journal article" date="2015" name="Nat. Genet.">
        <title>The pineapple genome and the evolution of CAM photosynthesis.</title>
        <authorList>
            <person name="Ming R."/>
            <person name="VanBuren R."/>
            <person name="Wai C.M."/>
            <person name="Tang H."/>
            <person name="Schatz M.C."/>
            <person name="Bowers J.E."/>
            <person name="Lyons E."/>
            <person name="Wang M.L."/>
            <person name="Chen J."/>
            <person name="Biggers E."/>
            <person name="Zhang J."/>
            <person name="Huang L."/>
            <person name="Zhang L."/>
            <person name="Miao W."/>
            <person name="Zhang J."/>
            <person name="Ye Z."/>
            <person name="Miao C."/>
            <person name="Lin Z."/>
            <person name="Wang H."/>
            <person name="Zhou H."/>
            <person name="Yim W.C."/>
            <person name="Priest H.D."/>
            <person name="Zheng C."/>
            <person name="Woodhouse M."/>
            <person name="Edger P.P."/>
            <person name="Guyot R."/>
            <person name="Guo H.B."/>
            <person name="Guo H."/>
            <person name="Zheng G."/>
            <person name="Singh R."/>
            <person name="Sharma A."/>
            <person name="Min X."/>
            <person name="Zheng Y."/>
            <person name="Lee H."/>
            <person name="Gurtowski J."/>
            <person name="Sedlazeck F.J."/>
            <person name="Harkess A."/>
            <person name="McKain M.R."/>
            <person name="Liao Z."/>
            <person name="Fang J."/>
            <person name="Liu J."/>
            <person name="Zhang X."/>
            <person name="Zhang Q."/>
            <person name="Hu W."/>
            <person name="Qin Y."/>
            <person name="Wang K."/>
            <person name="Chen L.Y."/>
            <person name="Shirley N."/>
            <person name="Lin Y.R."/>
            <person name="Liu L.Y."/>
            <person name="Hernandez A.G."/>
            <person name="Wright C.L."/>
            <person name="Bulone V."/>
            <person name="Tuskan G.A."/>
            <person name="Heath K."/>
            <person name="Zee F."/>
            <person name="Moore P.H."/>
            <person name="Sunkar R."/>
            <person name="Leebens-Mack J.H."/>
            <person name="Mockler T."/>
            <person name="Bennetzen J.L."/>
            <person name="Freeling M."/>
            <person name="Sankoff D."/>
            <person name="Paterson A.H."/>
            <person name="Zhu X."/>
            <person name="Yang X."/>
            <person name="Smith J.A."/>
            <person name="Cushman J.C."/>
            <person name="Paull R.E."/>
            <person name="Yu Q."/>
        </authorList>
    </citation>
    <scope>NUCLEOTIDE SEQUENCE [LARGE SCALE GENOMIC DNA]</scope>
    <source>
        <strain evidence="7">cv. F153</strain>
    </source>
</reference>
<reference evidence="8 9" key="2">
    <citation type="submission" date="2025-04" db="UniProtKB">
        <authorList>
            <consortium name="RefSeq"/>
        </authorList>
    </citation>
    <scope>IDENTIFICATION</scope>
    <source>
        <tissue evidence="8 9">Leaf</tissue>
    </source>
</reference>
<feature type="transmembrane region" description="Helical" evidence="5">
    <location>
        <begin position="7"/>
        <end position="30"/>
    </location>
</feature>
<dbReference type="GO" id="GO:0030891">
    <property type="term" value="C:VCB complex"/>
    <property type="evidence" value="ECO:0007669"/>
    <property type="project" value="TreeGrafter"/>
</dbReference>
<evidence type="ECO:0000256" key="1">
    <source>
        <dbReference type="ARBA" id="ARBA00009095"/>
    </source>
</evidence>
<dbReference type="RefSeq" id="XP_020113287.1">
    <property type="nucleotide sequence ID" value="XM_020257698.1"/>
</dbReference>
<dbReference type="Gene3D" id="3.10.690.10">
    <property type="entry name" value="Bifunctional nuclease domain"/>
    <property type="match status" value="1"/>
</dbReference>
<dbReference type="GeneID" id="109727559"/>
<evidence type="ECO:0000313" key="8">
    <source>
        <dbReference type="RefSeq" id="XP_020113286.1"/>
    </source>
</evidence>
<feature type="domain" description="BFN" evidence="6">
    <location>
        <begin position="182"/>
        <end position="330"/>
    </location>
</feature>
<keyword evidence="2" id="KW-0540">Nuclease</keyword>
<protein>
    <submittedName>
        <fullName evidence="8 9">Uncharacterized protein LOC109727559 isoform X1</fullName>
    </submittedName>
</protein>
<comment type="function">
    <text evidence="3">Bifunctional nuclease with both RNase and DNase activities. Involved in basal defense response. Participates in abscisic acid-derived callose deposition following infection by a necrotrophic pathogen.</text>
</comment>
<evidence type="ECO:0000256" key="4">
    <source>
        <dbReference type="SAM" id="MobiDB-lite"/>
    </source>
</evidence>
<feature type="region of interest" description="Disordered" evidence="4">
    <location>
        <begin position="130"/>
        <end position="151"/>
    </location>
</feature>
<evidence type="ECO:0000313" key="9">
    <source>
        <dbReference type="RefSeq" id="XP_020113287.1"/>
    </source>
</evidence>
<dbReference type="PANTHER" id="PTHR15160:SF1">
    <property type="entry name" value="VON HIPPEL-LINDAU DISEASE TUMOR SUPPRESSOR"/>
    <property type="match status" value="1"/>
</dbReference>
<evidence type="ECO:0000256" key="3">
    <source>
        <dbReference type="ARBA" id="ARBA00025428"/>
    </source>
</evidence>
<dbReference type="GO" id="GO:0004518">
    <property type="term" value="F:nuclease activity"/>
    <property type="evidence" value="ECO:0007669"/>
    <property type="project" value="UniProtKB-UniRule"/>
</dbReference>
<dbReference type="AlphaFoldDB" id="A0A6P5GX99"/>
<evidence type="ECO:0000256" key="5">
    <source>
        <dbReference type="SAM" id="Phobius"/>
    </source>
</evidence>
<dbReference type="OrthoDB" id="566255at2759"/>
<dbReference type="SUPFAM" id="SSF103256">
    <property type="entry name" value="Hypothetical protein TM0160"/>
    <property type="match status" value="1"/>
</dbReference>
<dbReference type="PROSITE" id="PS51658">
    <property type="entry name" value="BFN"/>
    <property type="match status" value="1"/>
</dbReference>
<dbReference type="RefSeq" id="XP_020113286.1">
    <property type="nucleotide sequence ID" value="XM_020257697.1"/>
</dbReference>
<evidence type="ECO:0000256" key="2">
    <source>
        <dbReference type="ARBA" id="ARBA00022722"/>
    </source>
</evidence>
<gene>
    <name evidence="8 9" type="primary">LOC109727559</name>
</gene>
<evidence type="ECO:0000259" key="6">
    <source>
        <dbReference type="PROSITE" id="PS51658"/>
    </source>
</evidence>
<feature type="compositionally biased region" description="Basic residues" evidence="4">
    <location>
        <begin position="130"/>
        <end position="142"/>
    </location>
</feature>
<accession>A0A6P5GX99</accession>
<dbReference type="InterPro" id="IPR003729">
    <property type="entry name" value="Bi_nuclease_dom"/>
</dbReference>
<dbReference type="Pfam" id="PF02151">
    <property type="entry name" value="UVR"/>
    <property type="match status" value="1"/>
</dbReference>
<dbReference type="GO" id="GO:0005634">
    <property type="term" value="C:nucleus"/>
    <property type="evidence" value="ECO:0007669"/>
    <property type="project" value="TreeGrafter"/>
</dbReference>
<dbReference type="Proteomes" id="UP000515123">
    <property type="component" value="Linkage group 22"/>
</dbReference>
<dbReference type="InterPro" id="IPR036104">
    <property type="entry name" value="BFN_sf"/>
</dbReference>
<organism evidence="8">
    <name type="scientific">Ananas comosus</name>
    <name type="common">Pineapple</name>
    <name type="synonym">Ananas ananas</name>
    <dbReference type="NCBI Taxonomy" id="4615"/>
    <lineage>
        <taxon>Eukaryota</taxon>
        <taxon>Viridiplantae</taxon>
        <taxon>Streptophyta</taxon>
        <taxon>Embryophyta</taxon>
        <taxon>Tracheophyta</taxon>
        <taxon>Spermatophyta</taxon>
        <taxon>Magnoliopsida</taxon>
        <taxon>Liliopsida</taxon>
        <taxon>Poales</taxon>
        <taxon>Bromeliaceae</taxon>
        <taxon>Bromelioideae</taxon>
        <taxon>Ananas</taxon>
    </lineage>
</organism>
<comment type="similarity">
    <text evidence="1">Belongs to the bifunctional nuclease family.</text>
</comment>
<dbReference type="PANTHER" id="PTHR15160">
    <property type="entry name" value="VON HIPPEL-LINDAU PROTEIN"/>
    <property type="match status" value="1"/>
</dbReference>
<dbReference type="Pfam" id="PF02577">
    <property type="entry name" value="BFN_dom"/>
    <property type="match status" value="1"/>
</dbReference>
<keyword evidence="5" id="KW-1133">Transmembrane helix</keyword>
<dbReference type="InterPro" id="IPR001943">
    <property type="entry name" value="UVR_dom"/>
</dbReference>
<feature type="transmembrane region" description="Helical" evidence="5">
    <location>
        <begin position="50"/>
        <end position="69"/>
    </location>
</feature>